<gene>
    <name evidence="2" type="ORF">HFQ13_01830</name>
</gene>
<dbReference type="InterPro" id="IPR010985">
    <property type="entry name" value="Ribbon_hlx_hlx"/>
</dbReference>
<evidence type="ECO:0000259" key="1">
    <source>
        <dbReference type="Pfam" id="PF01402"/>
    </source>
</evidence>
<dbReference type="Proteomes" id="UP001197378">
    <property type="component" value="Unassembled WGS sequence"/>
</dbReference>
<dbReference type="InterPro" id="IPR002145">
    <property type="entry name" value="CopG"/>
</dbReference>
<accession>A0AAE3CIP7</accession>
<comment type="caution">
    <text evidence="2">The sequence shown here is derived from an EMBL/GenBank/DDBJ whole genome shotgun (WGS) entry which is preliminary data.</text>
</comment>
<dbReference type="GO" id="GO:0006355">
    <property type="term" value="P:regulation of DNA-templated transcription"/>
    <property type="evidence" value="ECO:0007669"/>
    <property type="project" value="InterPro"/>
</dbReference>
<evidence type="ECO:0000313" key="2">
    <source>
        <dbReference type="EMBL" id="MBU2786966.1"/>
    </source>
</evidence>
<organism evidence="2 3">
    <name type="scientific">Igneacidithiobacillus copahuensis</name>
    <dbReference type="NCBI Taxonomy" id="2724909"/>
    <lineage>
        <taxon>Bacteria</taxon>
        <taxon>Pseudomonadati</taxon>
        <taxon>Pseudomonadota</taxon>
        <taxon>Acidithiobacillia</taxon>
        <taxon>Acidithiobacillales</taxon>
        <taxon>Acidithiobacillaceae</taxon>
        <taxon>Igneacidithiobacillus</taxon>
    </lineage>
</organism>
<name>A0AAE3CIP7_9PROT</name>
<dbReference type="RefSeq" id="WP_226827314.1">
    <property type="nucleotide sequence ID" value="NZ_JAAXYO010000029.1"/>
</dbReference>
<sequence>MSTLTIRMPDDKTERLKALVRRRGISMNKLVEEWATQALAEWDVERRFQIMAAQGNIETALRVLDRLDAI</sequence>
<protein>
    <submittedName>
        <fullName evidence="2">Ribbon-helix-helix protein, CopG family</fullName>
    </submittedName>
</protein>
<proteinExistence type="predicted"/>
<keyword evidence="3" id="KW-1185">Reference proteome</keyword>
<reference evidence="2" key="1">
    <citation type="journal article" date="2021" name="ISME J.">
        <title>Genomic evolution of the class Acidithiobacillia: deep-branching Proteobacteria living in extreme acidic conditions.</title>
        <authorList>
            <person name="Moya-Beltran A."/>
            <person name="Beard S."/>
            <person name="Rojas-Villalobos C."/>
            <person name="Issotta F."/>
            <person name="Gallardo Y."/>
            <person name="Ulloa R."/>
            <person name="Giaveno A."/>
            <person name="Degli Esposti M."/>
            <person name="Johnson D.B."/>
            <person name="Quatrini R."/>
        </authorList>
    </citation>
    <scope>NUCLEOTIDE SEQUENCE</scope>
    <source>
        <strain evidence="2">VAN18-1</strain>
    </source>
</reference>
<dbReference type="EMBL" id="JAAXYO010000029">
    <property type="protein sequence ID" value="MBU2786966.1"/>
    <property type="molecule type" value="Genomic_DNA"/>
</dbReference>
<dbReference type="AlphaFoldDB" id="A0AAE3CIP7"/>
<feature type="domain" description="Ribbon-helix-helix protein CopG" evidence="1">
    <location>
        <begin position="4"/>
        <end position="40"/>
    </location>
</feature>
<dbReference type="Pfam" id="PF01402">
    <property type="entry name" value="RHH_1"/>
    <property type="match status" value="1"/>
</dbReference>
<evidence type="ECO:0000313" key="3">
    <source>
        <dbReference type="Proteomes" id="UP001197378"/>
    </source>
</evidence>
<dbReference type="SUPFAM" id="SSF47598">
    <property type="entry name" value="Ribbon-helix-helix"/>
    <property type="match status" value="1"/>
</dbReference>